<evidence type="ECO:0000256" key="10">
    <source>
        <dbReference type="SAM" id="MobiDB-lite"/>
    </source>
</evidence>
<dbReference type="SUPFAM" id="SSF46689">
    <property type="entry name" value="Homeodomain-like"/>
    <property type="match status" value="1"/>
</dbReference>
<evidence type="ECO:0000313" key="13">
    <source>
        <dbReference type="Proteomes" id="UP000014500"/>
    </source>
</evidence>
<evidence type="ECO:0000256" key="6">
    <source>
        <dbReference type="ARBA" id="ARBA00067519"/>
    </source>
</evidence>
<dbReference type="GO" id="GO:0000981">
    <property type="term" value="F:DNA-binding transcription factor activity, RNA polymerase II-specific"/>
    <property type="evidence" value="ECO:0007669"/>
    <property type="project" value="InterPro"/>
</dbReference>
<keyword evidence="3 8" id="KW-0371">Homeobox</keyword>
<name>T1IV39_STRMM</name>
<feature type="compositionally biased region" description="Polar residues" evidence="10">
    <location>
        <begin position="8"/>
        <end position="18"/>
    </location>
</feature>
<evidence type="ECO:0000256" key="7">
    <source>
        <dbReference type="ARBA" id="ARBA00081047"/>
    </source>
</evidence>
<dbReference type="InterPro" id="IPR017970">
    <property type="entry name" value="Homeobox_CS"/>
</dbReference>
<keyword evidence="2 8" id="KW-0238">DNA-binding</keyword>
<feature type="domain" description="Homeobox" evidence="11">
    <location>
        <begin position="128"/>
        <end position="188"/>
    </location>
</feature>
<dbReference type="eggNOG" id="KOG0842">
    <property type="taxonomic scope" value="Eukaryota"/>
</dbReference>
<protein>
    <recommendedName>
        <fullName evidence="6">Homeobox protein Nkx-3.2</fullName>
    </recommendedName>
    <alternativeName>
        <fullName evidence="7">Bagpipe homeobox protein homolog 1</fullName>
    </alternativeName>
</protein>
<evidence type="ECO:0000256" key="2">
    <source>
        <dbReference type="ARBA" id="ARBA00023125"/>
    </source>
</evidence>
<dbReference type="GO" id="GO:0048731">
    <property type="term" value="P:system development"/>
    <property type="evidence" value="ECO:0007669"/>
    <property type="project" value="UniProtKB-ARBA"/>
</dbReference>
<reference evidence="13" key="1">
    <citation type="submission" date="2011-05" db="EMBL/GenBank/DDBJ databases">
        <authorList>
            <person name="Richards S.R."/>
            <person name="Qu J."/>
            <person name="Jiang H."/>
            <person name="Jhangiani S.N."/>
            <person name="Agravi P."/>
            <person name="Goodspeed R."/>
            <person name="Gross S."/>
            <person name="Mandapat C."/>
            <person name="Jackson L."/>
            <person name="Mathew T."/>
            <person name="Pu L."/>
            <person name="Thornton R."/>
            <person name="Saada N."/>
            <person name="Wilczek-Boney K.B."/>
            <person name="Lee S."/>
            <person name="Kovar C."/>
            <person name="Wu Y."/>
            <person name="Scherer S.E."/>
            <person name="Worley K.C."/>
            <person name="Muzny D.M."/>
            <person name="Gibbs R."/>
        </authorList>
    </citation>
    <scope>NUCLEOTIDE SEQUENCE</scope>
    <source>
        <strain evidence="13">Brora</strain>
    </source>
</reference>
<dbReference type="PANTHER" id="PTHR24340:SF73">
    <property type="entry name" value="HOMEOBOX PROTEIN BAGPIPE-RELATED"/>
    <property type="match status" value="1"/>
</dbReference>
<dbReference type="HOGENOM" id="CLU_049543_2_0_1"/>
<evidence type="ECO:0000256" key="1">
    <source>
        <dbReference type="ARBA" id="ARBA00004123"/>
    </source>
</evidence>
<keyword evidence="13" id="KW-1185">Reference proteome</keyword>
<evidence type="ECO:0000256" key="5">
    <source>
        <dbReference type="ARBA" id="ARBA00061541"/>
    </source>
</evidence>
<dbReference type="PANTHER" id="PTHR24340">
    <property type="entry name" value="HOMEOBOX PROTEIN NKX"/>
    <property type="match status" value="1"/>
</dbReference>
<dbReference type="GO" id="GO:0030154">
    <property type="term" value="P:cell differentiation"/>
    <property type="evidence" value="ECO:0007669"/>
    <property type="project" value="TreeGrafter"/>
</dbReference>
<evidence type="ECO:0000256" key="3">
    <source>
        <dbReference type="ARBA" id="ARBA00023155"/>
    </source>
</evidence>
<dbReference type="EnsemblMetazoa" id="SMAR005030-RA">
    <property type="protein sequence ID" value="SMAR005030-PA"/>
    <property type="gene ID" value="SMAR005030"/>
</dbReference>
<comment type="subcellular location">
    <subcellularLocation>
        <location evidence="1 8 9">Nucleus</location>
    </subcellularLocation>
</comment>
<dbReference type="PROSITE" id="PS50071">
    <property type="entry name" value="HOMEOBOX_2"/>
    <property type="match status" value="1"/>
</dbReference>
<reference evidence="12" key="2">
    <citation type="submission" date="2015-02" db="UniProtKB">
        <authorList>
            <consortium name="EnsemblMetazoa"/>
        </authorList>
    </citation>
    <scope>IDENTIFICATION</scope>
</reference>
<accession>T1IV39</accession>
<dbReference type="PRINTS" id="PR00024">
    <property type="entry name" value="HOMEOBOX"/>
</dbReference>
<dbReference type="FunFam" id="1.10.10.60:FF:000225">
    <property type="entry name" value="NK3 homeobox 2"/>
    <property type="match status" value="1"/>
</dbReference>
<dbReference type="InterPro" id="IPR001356">
    <property type="entry name" value="HD"/>
</dbReference>
<dbReference type="GO" id="GO:0005634">
    <property type="term" value="C:nucleus"/>
    <property type="evidence" value="ECO:0007669"/>
    <property type="project" value="UniProtKB-SubCell"/>
</dbReference>
<dbReference type="Gene3D" id="1.10.10.60">
    <property type="entry name" value="Homeodomain-like"/>
    <property type="match status" value="1"/>
</dbReference>
<evidence type="ECO:0000259" key="11">
    <source>
        <dbReference type="PROSITE" id="PS50071"/>
    </source>
</evidence>
<dbReference type="InterPro" id="IPR020479">
    <property type="entry name" value="HD_metazoa"/>
</dbReference>
<dbReference type="STRING" id="126957.T1IV39"/>
<dbReference type="SMART" id="SM00389">
    <property type="entry name" value="HOX"/>
    <property type="match status" value="1"/>
</dbReference>
<dbReference type="InterPro" id="IPR050394">
    <property type="entry name" value="Homeobox_NK-like"/>
</dbReference>
<sequence length="255" mass="29281">MEARTDSGEGSNNKTTPFSIADILTKCHPRAESENDVPHLSPQPMDLSNAVTPPHSPSSSCSCEEITSRDSYYQDILHPSNLRDHVSFFQNQATHPHQRRMDLYINDKFTDASDNQESKVSSLNSCKPRKKRSRAAFSHAQVFELERRFNHQRYLSGPERADLAQALKLTETQVKIWFQNRRYKTKRKQLQQEMVPAASARKVAVKVLMRDDQLVYHPNDLVRPVLYPSYPLSGVYYYPPHMLATNHFSSVTCSQ</sequence>
<organism evidence="12 13">
    <name type="scientific">Strigamia maritima</name>
    <name type="common">European centipede</name>
    <name type="synonym">Geophilus maritimus</name>
    <dbReference type="NCBI Taxonomy" id="126957"/>
    <lineage>
        <taxon>Eukaryota</taxon>
        <taxon>Metazoa</taxon>
        <taxon>Ecdysozoa</taxon>
        <taxon>Arthropoda</taxon>
        <taxon>Myriapoda</taxon>
        <taxon>Chilopoda</taxon>
        <taxon>Pleurostigmophora</taxon>
        <taxon>Geophilomorpha</taxon>
        <taxon>Linotaeniidae</taxon>
        <taxon>Strigamia</taxon>
    </lineage>
</organism>
<dbReference type="PROSITE" id="PS00027">
    <property type="entry name" value="HOMEOBOX_1"/>
    <property type="match status" value="1"/>
</dbReference>
<evidence type="ECO:0000256" key="4">
    <source>
        <dbReference type="ARBA" id="ARBA00023242"/>
    </source>
</evidence>
<evidence type="ECO:0000256" key="9">
    <source>
        <dbReference type="RuleBase" id="RU000682"/>
    </source>
</evidence>
<dbReference type="AlphaFoldDB" id="T1IV39"/>
<comment type="similarity">
    <text evidence="5">Belongs to the NK-3 homeobox family.</text>
</comment>
<dbReference type="GO" id="GO:0000978">
    <property type="term" value="F:RNA polymerase II cis-regulatory region sequence-specific DNA binding"/>
    <property type="evidence" value="ECO:0007669"/>
    <property type="project" value="TreeGrafter"/>
</dbReference>
<proteinExistence type="inferred from homology"/>
<dbReference type="Pfam" id="PF00046">
    <property type="entry name" value="Homeodomain"/>
    <property type="match status" value="1"/>
</dbReference>
<keyword evidence="4 8" id="KW-0539">Nucleus</keyword>
<dbReference type="EMBL" id="JH431574">
    <property type="status" value="NOT_ANNOTATED_CDS"/>
    <property type="molecule type" value="Genomic_DNA"/>
</dbReference>
<feature type="region of interest" description="Disordered" evidence="10">
    <location>
        <begin position="1"/>
        <end position="61"/>
    </location>
</feature>
<dbReference type="CDD" id="cd00086">
    <property type="entry name" value="homeodomain"/>
    <property type="match status" value="1"/>
</dbReference>
<dbReference type="PhylomeDB" id="T1IV39"/>
<evidence type="ECO:0000256" key="8">
    <source>
        <dbReference type="PROSITE-ProRule" id="PRU00108"/>
    </source>
</evidence>
<evidence type="ECO:0000313" key="12">
    <source>
        <dbReference type="EnsemblMetazoa" id="SMAR005030-PA"/>
    </source>
</evidence>
<dbReference type="InterPro" id="IPR009057">
    <property type="entry name" value="Homeodomain-like_sf"/>
</dbReference>
<feature type="DNA-binding region" description="Homeobox" evidence="8">
    <location>
        <begin position="130"/>
        <end position="189"/>
    </location>
</feature>
<dbReference type="Proteomes" id="UP000014500">
    <property type="component" value="Unassembled WGS sequence"/>
</dbReference>